<dbReference type="PROSITE" id="PS50113">
    <property type="entry name" value="PAC"/>
    <property type="match status" value="1"/>
</dbReference>
<dbReference type="Proteomes" id="UP000011135">
    <property type="component" value="Unassembled WGS sequence"/>
</dbReference>
<feature type="modified residue" description="4-aspartylphosphate" evidence="5">
    <location>
        <position position="444"/>
    </location>
</feature>
<dbReference type="InterPro" id="IPR004358">
    <property type="entry name" value="Sig_transdc_His_kin-like_C"/>
</dbReference>
<dbReference type="FunFam" id="3.30.565.10:FF:000010">
    <property type="entry name" value="Sensor histidine kinase RcsC"/>
    <property type="match status" value="1"/>
</dbReference>
<dbReference type="SMART" id="SM00387">
    <property type="entry name" value="HATPase_c"/>
    <property type="match status" value="1"/>
</dbReference>
<dbReference type="SUPFAM" id="SSF55874">
    <property type="entry name" value="ATPase domain of HSP90 chaperone/DNA topoisomerase II/histidine kinase"/>
    <property type="match status" value="1"/>
</dbReference>
<dbReference type="PRINTS" id="PR00344">
    <property type="entry name" value="BCTRLSENSOR"/>
</dbReference>
<dbReference type="CDD" id="cd00082">
    <property type="entry name" value="HisKA"/>
    <property type="match status" value="1"/>
</dbReference>
<dbReference type="NCBIfam" id="TIGR00229">
    <property type="entry name" value="sensory_box"/>
    <property type="match status" value="1"/>
</dbReference>
<evidence type="ECO:0000259" key="8">
    <source>
        <dbReference type="PROSITE" id="PS50112"/>
    </source>
</evidence>
<dbReference type="Pfam" id="PF08447">
    <property type="entry name" value="PAS_3"/>
    <property type="match status" value="1"/>
</dbReference>
<dbReference type="SUPFAM" id="SSF55785">
    <property type="entry name" value="PYP-like sensor domain (PAS domain)"/>
    <property type="match status" value="1"/>
</dbReference>
<dbReference type="PROSITE" id="PS50110">
    <property type="entry name" value="RESPONSE_REGULATORY"/>
    <property type="match status" value="1"/>
</dbReference>
<gene>
    <name evidence="11" type="ORF">C900_03429</name>
</gene>
<dbReference type="RefSeq" id="WP_009580797.1">
    <property type="nucleotide sequence ID" value="NZ_AMZN01000049.1"/>
</dbReference>
<keyword evidence="11" id="KW-0808">Transferase</keyword>
<reference evidence="11 12" key="1">
    <citation type="submission" date="2012-12" db="EMBL/GenBank/DDBJ databases">
        <title>Genome assembly of Fulvivirga imtechensis AK7.</title>
        <authorList>
            <person name="Nupur N."/>
            <person name="Khatri I."/>
            <person name="Kumar R."/>
            <person name="Subramanian S."/>
            <person name="Pinnaka A."/>
        </authorList>
    </citation>
    <scope>NUCLEOTIDE SEQUENCE [LARGE SCALE GENOMIC DNA]</scope>
    <source>
        <strain evidence="11 12">AK7</strain>
    </source>
</reference>
<dbReference type="InterPro" id="IPR013655">
    <property type="entry name" value="PAS_fold_3"/>
</dbReference>
<dbReference type="Pfam" id="PF02518">
    <property type="entry name" value="HATPase_c"/>
    <property type="match status" value="1"/>
</dbReference>
<evidence type="ECO:0000259" key="7">
    <source>
        <dbReference type="PROSITE" id="PS50110"/>
    </source>
</evidence>
<feature type="domain" description="Response regulatory" evidence="7">
    <location>
        <begin position="395"/>
        <end position="513"/>
    </location>
</feature>
<dbReference type="InterPro" id="IPR000700">
    <property type="entry name" value="PAS-assoc_C"/>
</dbReference>
<dbReference type="CDD" id="cd16922">
    <property type="entry name" value="HATPase_EvgS-ArcB-TorS-like"/>
    <property type="match status" value="1"/>
</dbReference>
<dbReference type="GO" id="GO:0005886">
    <property type="term" value="C:plasma membrane"/>
    <property type="evidence" value="ECO:0007669"/>
    <property type="project" value="UniProtKB-SubCell"/>
</dbReference>
<dbReference type="InterPro" id="IPR036890">
    <property type="entry name" value="HATPase_C_sf"/>
</dbReference>
<proteinExistence type="predicted"/>
<dbReference type="GO" id="GO:0005524">
    <property type="term" value="F:ATP binding"/>
    <property type="evidence" value="ECO:0007669"/>
    <property type="project" value="UniProtKB-KW"/>
</dbReference>
<dbReference type="GO" id="GO:0000155">
    <property type="term" value="F:phosphorelay sensor kinase activity"/>
    <property type="evidence" value="ECO:0007669"/>
    <property type="project" value="InterPro"/>
</dbReference>
<dbReference type="eggNOG" id="COG0642">
    <property type="taxonomic scope" value="Bacteria"/>
</dbReference>
<dbReference type="InterPro" id="IPR035965">
    <property type="entry name" value="PAS-like_dom_sf"/>
</dbReference>
<evidence type="ECO:0000259" key="10">
    <source>
        <dbReference type="PROSITE" id="PS50894"/>
    </source>
</evidence>
<dbReference type="Gene3D" id="3.30.450.20">
    <property type="entry name" value="PAS domain"/>
    <property type="match status" value="1"/>
</dbReference>
<comment type="catalytic activity">
    <reaction evidence="1">
        <text>ATP + protein L-histidine = ADP + protein N-phospho-L-histidine.</text>
        <dbReference type="EC" id="2.7.13.3"/>
    </reaction>
</comment>
<dbReference type="InterPro" id="IPR008207">
    <property type="entry name" value="Sig_transdc_His_kin_Hpt_dom"/>
</dbReference>
<dbReference type="Pfam" id="PF00512">
    <property type="entry name" value="HisKA"/>
    <property type="match status" value="1"/>
</dbReference>
<dbReference type="InterPro" id="IPR001610">
    <property type="entry name" value="PAC"/>
</dbReference>
<dbReference type="InterPro" id="IPR003661">
    <property type="entry name" value="HisK_dim/P_dom"/>
</dbReference>
<dbReference type="PROSITE" id="PS50109">
    <property type="entry name" value="HIS_KIN"/>
    <property type="match status" value="1"/>
</dbReference>
<dbReference type="PANTHER" id="PTHR45339">
    <property type="entry name" value="HYBRID SIGNAL TRANSDUCTION HISTIDINE KINASE J"/>
    <property type="match status" value="1"/>
</dbReference>
<keyword evidence="12" id="KW-1185">Reference proteome</keyword>
<feature type="domain" description="PAS" evidence="8">
    <location>
        <begin position="13"/>
        <end position="83"/>
    </location>
</feature>
<dbReference type="STRING" id="1237149.C900_03429"/>
<dbReference type="InterPro" id="IPR011006">
    <property type="entry name" value="CheY-like_superfamily"/>
</dbReference>
<name>L8JPE8_9BACT</name>
<dbReference type="CDD" id="cd00088">
    <property type="entry name" value="HPT"/>
    <property type="match status" value="1"/>
</dbReference>
<dbReference type="SMART" id="SM00091">
    <property type="entry name" value="PAS"/>
    <property type="match status" value="1"/>
</dbReference>
<dbReference type="PROSITE" id="PS50894">
    <property type="entry name" value="HPT"/>
    <property type="match status" value="1"/>
</dbReference>
<dbReference type="CDD" id="cd17546">
    <property type="entry name" value="REC_hyHK_CKI1_RcsC-like"/>
    <property type="match status" value="1"/>
</dbReference>
<feature type="modified residue" description="Phosphohistidine" evidence="4">
    <location>
        <position position="584"/>
    </location>
</feature>
<evidence type="ECO:0000256" key="1">
    <source>
        <dbReference type="ARBA" id="ARBA00000085"/>
    </source>
</evidence>
<dbReference type="AlphaFoldDB" id="L8JPE8"/>
<dbReference type="InterPro" id="IPR036097">
    <property type="entry name" value="HisK_dim/P_sf"/>
</dbReference>
<dbReference type="SUPFAM" id="SSF52172">
    <property type="entry name" value="CheY-like"/>
    <property type="match status" value="1"/>
</dbReference>
<dbReference type="InterPro" id="IPR000014">
    <property type="entry name" value="PAS"/>
</dbReference>
<dbReference type="CDD" id="cd00130">
    <property type="entry name" value="PAS"/>
    <property type="match status" value="1"/>
</dbReference>
<dbReference type="PATRIC" id="fig|1237149.3.peg.3190"/>
<organism evidence="11 12">
    <name type="scientific">Fulvivirga imtechensis AK7</name>
    <dbReference type="NCBI Taxonomy" id="1237149"/>
    <lineage>
        <taxon>Bacteria</taxon>
        <taxon>Pseudomonadati</taxon>
        <taxon>Bacteroidota</taxon>
        <taxon>Cytophagia</taxon>
        <taxon>Cytophagales</taxon>
        <taxon>Fulvivirgaceae</taxon>
        <taxon>Fulvivirga</taxon>
    </lineage>
</organism>
<dbReference type="Gene3D" id="3.40.50.2300">
    <property type="match status" value="1"/>
</dbReference>
<evidence type="ECO:0000256" key="3">
    <source>
        <dbReference type="ARBA" id="ARBA00022553"/>
    </source>
</evidence>
<dbReference type="EC" id="2.7.13.3" evidence="2"/>
<accession>L8JPE8</accession>
<dbReference type="SMART" id="SM00086">
    <property type="entry name" value="PAC"/>
    <property type="match status" value="1"/>
</dbReference>
<evidence type="ECO:0000256" key="2">
    <source>
        <dbReference type="ARBA" id="ARBA00012438"/>
    </source>
</evidence>
<evidence type="ECO:0000313" key="11">
    <source>
        <dbReference type="EMBL" id="ELR70821.1"/>
    </source>
</evidence>
<evidence type="ECO:0000256" key="4">
    <source>
        <dbReference type="PROSITE-ProRule" id="PRU00110"/>
    </source>
</evidence>
<evidence type="ECO:0000313" key="12">
    <source>
        <dbReference type="Proteomes" id="UP000011135"/>
    </source>
</evidence>
<dbReference type="SUPFAM" id="SSF47226">
    <property type="entry name" value="Histidine-containing phosphotransfer domain, HPT domain"/>
    <property type="match status" value="1"/>
</dbReference>
<dbReference type="PROSITE" id="PS50112">
    <property type="entry name" value="PAS"/>
    <property type="match status" value="1"/>
</dbReference>
<dbReference type="EMBL" id="AMZN01000049">
    <property type="protein sequence ID" value="ELR70821.1"/>
    <property type="molecule type" value="Genomic_DNA"/>
</dbReference>
<comment type="caution">
    <text evidence="11">The sequence shown here is derived from an EMBL/GenBank/DDBJ whole genome shotgun (WGS) entry which is preliminary data.</text>
</comment>
<dbReference type="InterPro" id="IPR003594">
    <property type="entry name" value="HATPase_dom"/>
</dbReference>
<keyword evidence="3 5" id="KW-0597">Phosphoprotein</keyword>
<protein>
    <recommendedName>
        <fullName evidence="2">histidine kinase</fullName>
        <ecNumber evidence="2">2.7.13.3</ecNumber>
    </recommendedName>
</protein>
<dbReference type="SMART" id="SM00388">
    <property type="entry name" value="HisKA"/>
    <property type="match status" value="1"/>
</dbReference>
<feature type="domain" description="PAC" evidence="9">
    <location>
        <begin position="86"/>
        <end position="137"/>
    </location>
</feature>
<dbReference type="InterPro" id="IPR001789">
    <property type="entry name" value="Sig_transdc_resp-reg_receiver"/>
</dbReference>
<dbReference type="InterPro" id="IPR036641">
    <property type="entry name" value="HPT_dom_sf"/>
</dbReference>
<dbReference type="InterPro" id="IPR005467">
    <property type="entry name" value="His_kinase_dom"/>
</dbReference>
<dbReference type="Gene3D" id="1.20.120.160">
    <property type="entry name" value="HPT domain"/>
    <property type="match status" value="1"/>
</dbReference>
<dbReference type="Pfam" id="PF01627">
    <property type="entry name" value="Hpt"/>
    <property type="match status" value="1"/>
</dbReference>
<dbReference type="SUPFAM" id="SSF47384">
    <property type="entry name" value="Homodimeric domain of signal transducing histidine kinase"/>
    <property type="match status" value="1"/>
</dbReference>
<dbReference type="Pfam" id="PF00072">
    <property type="entry name" value="Response_reg"/>
    <property type="match status" value="1"/>
</dbReference>
<dbReference type="Gene3D" id="1.10.287.130">
    <property type="match status" value="1"/>
</dbReference>
<evidence type="ECO:0000259" key="6">
    <source>
        <dbReference type="PROSITE" id="PS50109"/>
    </source>
</evidence>
<evidence type="ECO:0000256" key="5">
    <source>
        <dbReference type="PROSITE-ProRule" id="PRU00169"/>
    </source>
</evidence>
<dbReference type="OrthoDB" id="9781208at2"/>
<evidence type="ECO:0000259" key="9">
    <source>
        <dbReference type="PROSITE" id="PS50113"/>
    </source>
</evidence>
<keyword evidence="11" id="KW-0418">Kinase</keyword>
<sequence>MNSIHTLSDYVSTGAFYKAVVEDGSDIIFIVDYNGKILYHNPSVEETLGHAPSSLIGKTFFDFIEPETLKTFRKEFEKSTAKPYDESIEFRFLCKDGSYKYLDFNSINLKHKEGVEGLILDCRDITQRKKDAEELLRAQKAKEQFLANMSHEIRTPINGIAGMVNLLSESTSEEDRTNYLNAIKNSTENLKVIINDILDLSVIESGKLKLEKIGFNIKYQLGAVIDTFHFQCKEKGIELNYSIAPEADTVLLGDPVRLNQILINLISNAVKFTHIGEIRVTAELDHKEGKTHFIKFTVSDTGVGVPKEKVNRIFESFTQADESVTRRYGGTGLGLSIVKQLVELQEGQIEVLSEESKGTTFVFTIPYETGKIKDLIQPTSSKAKTTPPHSFKGLKVLLVEDNDINRLYALNILKKWQCEVDGAENGYIALERLKSHHYDIILMDIQMPVMDGYEATKNIRKGLKTPKNAIPIIALTANAIKGDNEKCLEVGMNDYLSKPFQPEDLYEVLSKFAKEKPLQQGMNNLEAVFEKVTNLEYLNNVCDGDKVFMRDMIETFITNTPSTINEMQKWINKADWRRVGNLAHKLKPSITFMGIETLKPVIKKIEDYGHENLNTDEIPKLVNLLSEKCQLAFRELHEVLEKEM</sequence>
<dbReference type="Gene3D" id="3.30.565.10">
    <property type="entry name" value="Histidine kinase-like ATPase, C-terminal domain"/>
    <property type="match status" value="1"/>
</dbReference>
<dbReference type="SMART" id="SM00448">
    <property type="entry name" value="REC"/>
    <property type="match status" value="1"/>
</dbReference>
<feature type="domain" description="Histidine kinase" evidence="6">
    <location>
        <begin position="148"/>
        <end position="369"/>
    </location>
</feature>
<dbReference type="PANTHER" id="PTHR45339:SF5">
    <property type="entry name" value="HISTIDINE KINASE"/>
    <property type="match status" value="1"/>
</dbReference>
<feature type="domain" description="HPt" evidence="10">
    <location>
        <begin position="545"/>
        <end position="639"/>
    </location>
</feature>